<comment type="caution">
    <text evidence="2">The sequence shown here is derived from an EMBL/GenBank/DDBJ whole genome shotgun (WGS) entry which is preliminary data.</text>
</comment>
<accession>A0AAE0U0V2</accession>
<feature type="compositionally biased region" description="Basic and acidic residues" evidence="1">
    <location>
        <begin position="92"/>
        <end position="101"/>
    </location>
</feature>
<sequence>MDRRTPRIAFPWLPAGPPNKRTLGEFHDLTLASEYKLGVAKREYGDLKEARQRFRSVFVKRANLLGKSHPDSLTAKREFVITSCALSQWENPDTKREDSRSLGRPSLFTQQSSSSRGTSADLDYRSTLGRKSTISSFLSDSDNWAAQGPVDETSAEDGQEMTLDDWTSVEQCSHNIAAEQESRIGTEHPETLDTLLSIFAVQLLVGKIREASQTMDTLLERLRRPRVQEQRLLHALQMEQKIAMICLDQNQVADGIGILSHIIHRGQQYMGDAATEPAHPELTALVNHCEEQIIAERENAESTVGRILEVYHSTAENETRQADANIYLANAVKLAIWALGSEHRKTQIAKAKSVQRYKKLVSEVEGLLRRRDLESTAEILSQGYMLLEAMFPDRDVEELRSNLEKVLDGEEQRVRTIMEAEQTKQEVEVDNGVAEGIVSNGVGDDVVSKVVETLLKFIEVENSEGM</sequence>
<feature type="region of interest" description="Disordered" evidence="1">
    <location>
        <begin position="90"/>
        <end position="122"/>
    </location>
</feature>
<gene>
    <name evidence="2" type="ORF">B0H63DRAFT_520550</name>
</gene>
<organism evidence="2 3">
    <name type="scientific">Podospora didyma</name>
    <dbReference type="NCBI Taxonomy" id="330526"/>
    <lineage>
        <taxon>Eukaryota</taxon>
        <taxon>Fungi</taxon>
        <taxon>Dikarya</taxon>
        <taxon>Ascomycota</taxon>
        <taxon>Pezizomycotina</taxon>
        <taxon>Sordariomycetes</taxon>
        <taxon>Sordariomycetidae</taxon>
        <taxon>Sordariales</taxon>
        <taxon>Podosporaceae</taxon>
        <taxon>Podospora</taxon>
    </lineage>
</organism>
<dbReference type="Gene3D" id="1.25.40.10">
    <property type="entry name" value="Tetratricopeptide repeat domain"/>
    <property type="match status" value="1"/>
</dbReference>
<protein>
    <submittedName>
        <fullName evidence="2">Uncharacterized protein</fullName>
    </submittedName>
</protein>
<dbReference type="EMBL" id="JAULSW010000003">
    <property type="protein sequence ID" value="KAK3386454.1"/>
    <property type="molecule type" value="Genomic_DNA"/>
</dbReference>
<evidence type="ECO:0000313" key="3">
    <source>
        <dbReference type="Proteomes" id="UP001285441"/>
    </source>
</evidence>
<keyword evidence="3" id="KW-1185">Reference proteome</keyword>
<reference evidence="2" key="2">
    <citation type="submission" date="2023-06" db="EMBL/GenBank/DDBJ databases">
        <authorList>
            <consortium name="Lawrence Berkeley National Laboratory"/>
            <person name="Haridas S."/>
            <person name="Hensen N."/>
            <person name="Bonometti L."/>
            <person name="Westerberg I."/>
            <person name="Brannstrom I.O."/>
            <person name="Guillou S."/>
            <person name="Cros-Aarteil S."/>
            <person name="Calhoun S."/>
            <person name="Kuo A."/>
            <person name="Mondo S."/>
            <person name="Pangilinan J."/>
            <person name="Riley R."/>
            <person name="LaButti K."/>
            <person name="Andreopoulos B."/>
            <person name="Lipzen A."/>
            <person name="Chen C."/>
            <person name="Yanf M."/>
            <person name="Daum C."/>
            <person name="Ng V."/>
            <person name="Clum A."/>
            <person name="Steindorff A."/>
            <person name="Ohm R."/>
            <person name="Martin F."/>
            <person name="Silar P."/>
            <person name="Natvig D."/>
            <person name="Lalanne C."/>
            <person name="Gautier V."/>
            <person name="Ament-velasquez S.L."/>
            <person name="Kruys A."/>
            <person name="Hutchinson M.I."/>
            <person name="Powell A.J."/>
            <person name="Barry K."/>
            <person name="Miller A.N."/>
            <person name="Grigoriev I.V."/>
            <person name="Debuchy R."/>
            <person name="Gladieux P."/>
            <person name="Thoren M.H."/>
            <person name="Johannesson H."/>
        </authorList>
    </citation>
    <scope>NUCLEOTIDE SEQUENCE</scope>
    <source>
        <strain evidence="2">CBS 232.78</strain>
    </source>
</reference>
<feature type="compositionally biased region" description="Polar residues" evidence="1">
    <location>
        <begin position="107"/>
        <end position="118"/>
    </location>
</feature>
<proteinExistence type="predicted"/>
<evidence type="ECO:0000256" key="1">
    <source>
        <dbReference type="SAM" id="MobiDB-lite"/>
    </source>
</evidence>
<dbReference type="Proteomes" id="UP001285441">
    <property type="component" value="Unassembled WGS sequence"/>
</dbReference>
<name>A0AAE0U0V2_9PEZI</name>
<dbReference type="AlphaFoldDB" id="A0AAE0U0V2"/>
<dbReference type="InterPro" id="IPR011990">
    <property type="entry name" value="TPR-like_helical_dom_sf"/>
</dbReference>
<reference evidence="2" key="1">
    <citation type="journal article" date="2023" name="Mol. Phylogenet. Evol.">
        <title>Genome-scale phylogeny and comparative genomics of the fungal order Sordariales.</title>
        <authorList>
            <person name="Hensen N."/>
            <person name="Bonometti L."/>
            <person name="Westerberg I."/>
            <person name="Brannstrom I.O."/>
            <person name="Guillou S."/>
            <person name="Cros-Aarteil S."/>
            <person name="Calhoun S."/>
            <person name="Haridas S."/>
            <person name="Kuo A."/>
            <person name="Mondo S."/>
            <person name="Pangilinan J."/>
            <person name="Riley R."/>
            <person name="LaButti K."/>
            <person name="Andreopoulos B."/>
            <person name="Lipzen A."/>
            <person name="Chen C."/>
            <person name="Yan M."/>
            <person name="Daum C."/>
            <person name="Ng V."/>
            <person name="Clum A."/>
            <person name="Steindorff A."/>
            <person name="Ohm R.A."/>
            <person name="Martin F."/>
            <person name="Silar P."/>
            <person name="Natvig D.O."/>
            <person name="Lalanne C."/>
            <person name="Gautier V."/>
            <person name="Ament-Velasquez S.L."/>
            <person name="Kruys A."/>
            <person name="Hutchinson M.I."/>
            <person name="Powell A.J."/>
            <person name="Barry K."/>
            <person name="Miller A.N."/>
            <person name="Grigoriev I.V."/>
            <person name="Debuchy R."/>
            <person name="Gladieux P."/>
            <person name="Hiltunen Thoren M."/>
            <person name="Johannesson H."/>
        </authorList>
    </citation>
    <scope>NUCLEOTIDE SEQUENCE</scope>
    <source>
        <strain evidence="2">CBS 232.78</strain>
    </source>
</reference>
<evidence type="ECO:0000313" key="2">
    <source>
        <dbReference type="EMBL" id="KAK3386454.1"/>
    </source>
</evidence>